<organism evidence="1 2">
    <name type="scientific">Marasmius crinis-equi</name>
    <dbReference type="NCBI Taxonomy" id="585013"/>
    <lineage>
        <taxon>Eukaryota</taxon>
        <taxon>Fungi</taxon>
        <taxon>Dikarya</taxon>
        <taxon>Basidiomycota</taxon>
        <taxon>Agaricomycotina</taxon>
        <taxon>Agaricomycetes</taxon>
        <taxon>Agaricomycetidae</taxon>
        <taxon>Agaricales</taxon>
        <taxon>Marasmiineae</taxon>
        <taxon>Marasmiaceae</taxon>
        <taxon>Marasmius</taxon>
    </lineage>
</organism>
<gene>
    <name evidence="1" type="ORF">V5O48_006405</name>
</gene>
<sequence length="121" mass="13586">MPCSLYRTVAEKDRTGVLVALVLMLLGVKDQDIIDDYALTTVGLKTLIPILEAKMKTMHVVYQENMQGARSMDSSRPETMAAPLRMIRQEYGGAEGYLKSHTTLNDNNIRMLRGNLIIQTQ</sequence>
<name>A0ABR3FJJ3_9AGAR</name>
<evidence type="ECO:0000313" key="1">
    <source>
        <dbReference type="EMBL" id="KAL0575561.1"/>
    </source>
</evidence>
<evidence type="ECO:0000313" key="2">
    <source>
        <dbReference type="Proteomes" id="UP001465976"/>
    </source>
</evidence>
<dbReference type="InterPro" id="IPR026893">
    <property type="entry name" value="Tyr/Ser_Pase_IphP-type"/>
</dbReference>
<dbReference type="EMBL" id="JBAHYK010000293">
    <property type="protein sequence ID" value="KAL0575561.1"/>
    <property type="molecule type" value="Genomic_DNA"/>
</dbReference>
<keyword evidence="2" id="KW-1185">Reference proteome</keyword>
<proteinExistence type="predicted"/>
<reference evidence="1 2" key="1">
    <citation type="submission" date="2024-02" db="EMBL/GenBank/DDBJ databases">
        <title>A draft genome for the cacao thread blight pathogen Marasmius crinis-equi.</title>
        <authorList>
            <person name="Cohen S.P."/>
            <person name="Baruah I.K."/>
            <person name="Amoako-Attah I."/>
            <person name="Bukari Y."/>
            <person name="Meinhardt L.W."/>
            <person name="Bailey B.A."/>
        </authorList>
    </citation>
    <scope>NUCLEOTIDE SEQUENCE [LARGE SCALE GENOMIC DNA]</scope>
    <source>
        <strain evidence="1 2">GH-76</strain>
    </source>
</reference>
<dbReference type="Proteomes" id="UP001465976">
    <property type="component" value="Unassembled WGS sequence"/>
</dbReference>
<dbReference type="Pfam" id="PF13350">
    <property type="entry name" value="Y_phosphatase3"/>
    <property type="match status" value="1"/>
</dbReference>
<dbReference type="Gene3D" id="3.90.190.10">
    <property type="entry name" value="Protein tyrosine phosphatase superfamily"/>
    <property type="match status" value="1"/>
</dbReference>
<comment type="caution">
    <text evidence="1">The sequence shown here is derived from an EMBL/GenBank/DDBJ whole genome shotgun (WGS) entry which is preliminary data.</text>
</comment>
<dbReference type="SUPFAM" id="SSF52799">
    <property type="entry name" value="(Phosphotyrosine protein) phosphatases II"/>
    <property type="match status" value="1"/>
</dbReference>
<accession>A0ABR3FJJ3</accession>
<protein>
    <submittedName>
        <fullName evidence="1">Uncharacterized protein</fullName>
    </submittedName>
</protein>
<dbReference type="InterPro" id="IPR029021">
    <property type="entry name" value="Prot-tyrosine_phosphatase-like"/>
</dbReference>